<feature type="compositionally biased region" description="Basic residues" evidence="2">
    <location>
        <begin position="256"/>
        <end position="276"/>
    </location>
</feature>
<evidence type="ECO:0000256" key="1">
    <source>
        <dbReference type="SAM" id="Coils"/>
    </source>
</evidence>
<reference evidence="3 4" key="1">
    <citation type="submission" date="2022-05" db="EMBL/GenBank/DDBJ databases">
        <title>Genome Sequencing of Bee-Associated Microbes.</title>
        <authorList>
            <person name="Dunlap C."/>
        </authorList>
    </citation>
    <scope>NUCLEOTIDE SEQUENCE [LARGE SCALE GENOMIC DNA]</scope>
    <source>
        <strain evidence="3 4">NRRL B-04010</strain>
    </source>
</reference>
<name>A0ABT4H7G2_PAEAL</name>
<keyword evidence="4" id="KW-1185">Reference proteome</keyword>
<dbReference type="Pfam" id="PF05954">
    <property type="entry name" value="Phage_GPD"/>
    <property type="match status" value="1"/>
</dbReference>
<dbReference type="SUPFAM" id="SSF69279">
    <property type="entry name" value="Phage tail proteins"/>
    <property type="match status" value="1"/>
</dbReference>
<sequence length="375" mass="42410">MRKVKLHINYNGKNISQSLMNYVLDFSYTDATSGELDDLTIVVSDRDRVWQKSWMPAEGDKIAAAIEVFDWEKEGQVKKYPCGTFHVDSLSFSGAPDELRIQAASFPISSGVRQEKRTKVWEKVNFSVIAADVAKRAGLKLVREVKTDPTYDRIEQQEKTDFGFLLDLAKQEGIACKVTAGKLVLFDESKFEKGKSVAEFERDKDRIISYNFEWSADNCAYRACELTYEESEKITVIDPPKEDPKGDPKGDPKDAPKRRKKRKKKGRKKTIKKTKKVTYTPPRAPKTGPILRVKESAKSQADALRIAKNRLREKNKQANRASMTVMGDIRIAAGVVITIKGFGKFDGKYIVDRVVHQVGGSGYVTNMELRKVLGW</sequence>
<accession>A0ABT4H7G2</accession>
<gene>
    <name evidence="3" type="ORF">M5X12_31000</name>
</gene>
<proteinExistence type="predicted"/>
<comment type="caution">
    <text evidence="3">The sequence shown here is derived from an EMBL/GenBank/DDBJ whole genome shotgun (WGS) entry which is preliminary data.</text>
</comment>
<evidence type="ECO:0000313" key="4">
    <source>
        <dbReference type="Proteomes" id="UP001527181"/>
    </source>
</evidence>
<dbReference type="RefSeq" id="WP_268600852.1">
    <property type="nucleotide sequence ID" value="NZ_JAKOBS010000035.1"/>
</dbReference>
<dbReference type="EMBL" id="JAMDNP010000135">
    <property type="protein sequence ID" value="MCY9764927.1"/>
    <property type="molecule type" value="Genomic_DNA"/>
</dbReference>
<feature type="compositionally biased region" description="Basic and acidic residues" evidence="2">
    <location>
        <begin position="235"/>
        <end position="255"/>
    </location>
</feature>
<dbReference type="Proteomes" id="UP001527181">
    <property type="component" value="Unassembled WGS sequence"/>
</dbReference>
<evidence type="ECO:0000313" key="3">
    <source>
        <dbReference type="EMBL" id="MCY9764927.1"/>
    </source>
</evidence>
<feature type="region of interest" description="Disordered" evidence="2">
    <location>
        <begin position="235"/>
        <end position="288"/>
    </location>
</feature>
<evidence type="ECO:0000256" key="2">
    <source>
        <dbReference type="SAM" id="MobiDB-lite"/>
    </source>
</evidence>
<protein>
    <submittedName>
        <fullName evidence="3">Contractile injection system protein, VgrG/Pvc8 family</fullName>
    </submittedName>
</protein>
<keyword evidence="1" id="KW-0175">Coiled coil</keyword>
<organism evidence="3 4">
    <name type="scientific">Paenibacillus alvei</name>
    <name type="common">Bacillus alvei</name>
    <dbReference type="NCBI Taxonomy" id="44250"/>
    <lineage>
        <taxon>Bacteria</taxon>
        <taxon>Bacillati</taxon>
        <taxon>Bacillota</taxon>
        <taxon>Bacilli</taxon>
        <taxon>Bacillales</taxon>
        <taxon>Paenibacillaceae</taxon>
        <taxon>Paenibacillus</taxon>
    </lineage>
</organism>
<feature type="coiled-coil region" evidence="1">
    <location>
        <begin position="294"/>
        <end position="324"/>
    </location>
</feature>